<reference evidence="9" key="1">
    <citation type="journal article" date="2014" name="Proc. Natl. Acad. Sci. U.S.A.">
        <title>Extensive sampling of basidiomycete genomes demonstrates inadequacy of the white-rot/brown-rot paradigm for wood decay fungi.</title>
        <authorList>
            <person name="Riley R."/>
            <person name="Salamov A.A."/>
            <person name="Brown D.W."/>
            <person name="Nagy L.G."/>
            <person name="Floudas D."/>
            <person name="Held B.W."/>
            <person name="Levasseur A."/>
            <person name="Lombard V."/>
            <person name="Morin E."/>
            <person name="Otillar R."/>
            <person name="Lindquist E.A."/>
            <person name="Sun H."/>
            <person name="LaButti K.M."/>
            <person name="Schmutz J."/>
            <person name="Jabbour D."/>
            <person name="Luo H."/>
            <person name="Baker S.E."/>
            <person name="Pisabarro A.G."/>
            <person name="Walton J.D."/>
            <person name="Blanchette R.A."/>
            <person name="Henrissat B."/>
            <person name="Martin F."/>
            <person name="Cullen D."/>
            <person name="Hibbett D.S."/>
            <person name="Grigoriev I.V."/>
        </authorList>
    </citation>
    <scope>NUCLEOTIDE SEQUENCE [LARGE SCALE GENOMIC DNA]</scope>
    <source>
        <strain evidence="9">MUCL 33604</strain>
    </source>
</reference>
<evidence type="ECO:0000259" key="7">
    <source>
        <dbReference type="PROSITE" id="PS50157"/>
    </source>
</evidence>
<evidence type="ECO:0000256" key="1">
    <source>
        <dbReference type="ARBA" id="ARBA00022723"/>
    </source>
</evidence>
<dbReference type="GO" id="GO:0008270">
    <property type="term" value="F:zinc ion binding"/>
    <property type="evidence" value="ECO:0007669"/>
    <property type="project" value="UniProtKB-KW"/>
</dbReference>
<evidence type="ECO:0000256" key="6">
    <source>
        <dbReference type="SAM" id="MobiDB-lite"/>
    </source>
</evidence>
<dbReference type="Pfam" id="PF00096">
    <property type="entry name" value="zf-C2H2"/>
    <property type="match status" value="1"/>
</dbReference>
<dbReference type="GO" id="GO:0045944">
    <property type="term" value="P:positive regulation of transcription by RNA polymerase II"/>
    <property type="evidence" value="ECO:0007669"/>
    <property type="project" value="TreeGrafter"/>
</dbReference>
<dbReference type="AlphaFoldDB" id="A0A067PD63"/>
<dbReference type="InterPro" id="IPR013087">
    <property type="entry name" value="Znf_C2H2_type"/>
</dbReference>
<evidence type="ECO:0000313" key="8">
    <source>
        <dbReference type="EMBL" id="KDQ51790.1"/>
    </source>
</evidence>
<dbReference type="GO" id="GO:0005634">
    <property type="term" value="C:nucleus"/>
    <property type="evidence" value="ECO:0007669"/>
    <property type="project" value="TreeGrafter"/>
</dbReference>
<protein>
    <recommendedName>
        <fullName evidence="7">C2H2-type domain-containing protein</fullName>
    </recommendedName>
</protein>
<dbReference type="InterPro" id="IPR050688">
    <property type="entry name" value="Zinc_finger/UBP_domain"/>
</dbReference>
<keyword evidence="4" id="KW-0862">Zinc</keyword>
<feature type="domain" description="C2H2-type" evidence="7">
    <location>
        <begin position="54"/>
        <end position="82"/>
    </location>
</feature>
<dbReference type="EMBL" id="KL197745">
    <property type="protein sequence ID" value="KDQ51790.1"/>
    <property type="molecule type" value="Genomic_DNA"/>
</dbReference>
<sequence>MPCERTSTTTKLTSAPGRKSIPADCDVCGKTIRRASDMPRHMKIHATNVDDLKYYCPICERGFLQKSNMNTHIDAMHSKVRSKKCPDCPFATSDPGSLTRHRKRLHAYDPKAQRKTKRAVPTPTTTPQSPSPSPSSSHHTTSETEAAEGSLQYLSSEPLFLSHDHGDSPSSVPTIKSEQDWMTGPLLDLDFGAYESTKVSSITYDSSSSDSLVPKHLQVALDTALDGRVFQGMEGLVGSDISMPTSYAGSNGGVGQGYGSIFDSTAYKSNPHPINTTSRFYPSLPQPTLYNPEPTWYLTSNHVSGPTTSTYENYQHTDIDTLILDSLLSIGPSPSIPSPTSSTSSSRRSSYTLSYPQWIPPTTHSGLDGHRDSLQFPRSMNSFMDMPAPFTL</sequence>
<feature type="region of interest" description="Disordered" evidence="6">
    <location>
        <begin position="92"/>
        <end position="148"/>
    </location>
</feature>
<evidence type="ECO:0000256" key="2">
    <source>
        <dbReference type="ARBA" id="ARBA00022737"/>
    </source>
</evidence>
<dbReference type="Gene3D" id="3.30.160.60">
    <property type="entry name" value="Classic Zinc Finger"/>
    <property type="match status" value="2"/>
</dbReference>
<dbReference type="PROSITE" id="PS00028">
    <property type="entry name" value="ZINC_FINGER_C2H2_1"/>
    <property type="match status" value="2"/>
</dbReference>
<dbReference type="PANTHER" id="PTHR24403:SF67">
    <property type="entry name" value="FI01116P-RELATED"/>
    <property type="match status" value="1"/>
</dbReference>
<organism evidence="8 9">
    <name type="scientific">Jaapia argillacea MUCL 33604</name>
    <dbReference type="NCBI Taxonomy" id="933084"/>
    <lineage>
        <taxon>Eukaryota</taxon>
        <taxon>Fungi</taxon>
        <taxon>Dikarya</taxon>
        <taxon>Basidiomycota</taxon>
        <taxon>Agaricomycotina</taxon>
        <taxon>Agaricomycetes</taxon>
        <taxon>Agaricomycetidae</taxon>
        <taxon>Jaapiales</taxon>
        <taxon>Jaapiaceae</taxon>
        <taxon>Jaapia</taxon>
    </lineage>
</organism>
<accession>A0A067PD63</accession>
<dbReference type="InParanoid" id="A0A067PD63"/>
<dbReference type="InterPro" id="IPR036236">
    <property type="entry name" value="Znf_C2H2_sf"/>
</dbReference>
<dbReference type="PROSITE" id="PS50157">
    <property type="entry name" value="ZINC_FINGER_C2H2_2"/>
    <property type="match status" value="2"/>
</dbReference>
<keyword evidence="2" id="KW-0677">Repeat</keyword>
<dbReference type="SMART" id="SM00355">
    <property type="entry name" value="ZnF_C2H2"/>
    <property type="match status" value="3"/>
</dbReference>
<dbReference type="PANTHER" id="PTHR24403">
    <property type="entry name" value="ZINC FINGER PROTEIN"/>
    <property type="match status" value="1"/>
</dbReference>
<dbReference type="STRING" id="933084.A0A067PD63"/>
<keyword evidence="1" id="KW-0479">Metal-binding</keyword>
<feature type="compositionally biased region" description="Low complexity" evidence="6">
    <location>
        <begin position="121"/>
        <end position="139"/>
    </location>
</feature>
<keyword evidence="9" id="KW-1185">Reference proteome</keyword>
<proteinExistence type="predicted"/>
<keyword evidence="3 5" id="KW-0863">Zinc-finger</keyword>
<feature type="domain" description="C2H2-type" evidence="7">
    <location>
        <begin position="23"/>
        <end position="50"/>
    </location>
</feature>
<dbReference type="SUPFAM" id="SSF57667">
    <property type="entry name" value="beta-beta-alpha zinc fingers"/>
    <property type="match status" value="1"/>
</dbReference>
<dbReference type="OrthoDB" id="654211at2759"/>
<evidence type="ECO:0000256" key="4">
    <source>
        <dbReference type="ARBA" id="ARBA00022833"/>
    </source>
</evidence>
<evidence type="ECO:0000256" key="3">
    <source>
        <dbReference type="ARBA" id="ARBA00022771"/>
    </source>
</evidence>
<dbReference type="Proteomes" id="UP000027265">
    <property type="component" value="Unassembled WGS sequence"/>
</dbReference>
<name>A0A067PD63_9AGAM</name>
<gene>
    <name evidence="8" type="ORF">JAAARDRAFT_62313</name>
</gene>
<evidence type="ECO:0000313" key="9">
    <source>
        <dbReference type="Proteomes" id="UP000027265"/>
    </source>
</evidence>
<dbReference type="HOGENOM" id="CLU_704110_0_0_1"/>
<evidence type="ECO:0000256" key="5">
    <source>
        <dbReference type="PROSITE-ProRule" id="PRU00042"/>
    </source>
</evidence>